<keyword evidence="1" id="KW-0732">Signal</keyword>
<proteinExistence type="predicted"/>
<feature type="signal peptide" evidence="1">
    <location>
        <begin position="1"/>
        <end position="20"/>
    </location>
</feature>
<dbReference type="STRING" id="97972.A0A2V1E5X4"/>
<evidence type="ECO:0000313" key="2">
    <source>
        <dbReference type="EMBL" id="PVI05988.1"/>
    </source>
</evidence>
<dbReference type="PANTHER" id="PTHR35605">
    <property type="entry name" value="ECP2 EFFECTOR PROTEIN DOMAIN-CONTAINING PROTEIN-RELATED"/>
    <property type="match status" value="1"/>
</dbReference>
<feature type="chain" id="PRO_5016032348" evidence="1">
    <location>
        <begin position="21"/>
        <end position="212"/>
    </location>
</feature>
<sequence length="212" mass="22672">MLSFKIIGVLLATVLSQVQAIPTPEPVIPGYTITDFVWEVESYPGGPKANVTGTVQDVVAHLSAENPNWESDFGFNKTLHASTDSDPAHQKRGLSFPFTGVLCNIRVGEWGWAGYFPILDGISYLKGVGGTPTMGPGPGACGRVSCSYDSAIYWCNDAQSSFSLPGFSTIAAGAQAIIDNCKDNPNTFAPLTGQVFAKFLQDWNTVVRGDRC</sequence>
<evidence type="ECO:0000256" key="1">
    <source>
        <dbReference type="SAM" id="SignalP"/>
    </source>
</evidence>
<protein>
    <submittedName>
        <fullName evidence="2">Uncharacterized protein</fullName>
    </submittedName>
</protein>
<reference evidence="2 3" key="1">
    <citation type="journal article" date="2018" name="Sci. Rep.">
        <title>Comparative genomics provides insights into the lifestyle and reveals functional heterogeneity of dark septate endophytic fungi.</title>
        <authorList>
            <person name="Knapp D.G."/>
            <person name="Nemeth J.B."/>
            <person name="Barry K."/>
            <person name="Hainaut M."/>
            <person name="Henrissat B."/>
            <person name="Johnson J."/>
            <person name="Kuo A."/>
            <person name="Lim J.H.P."/>
            <person name="Lipzen A."/>
            <person name="Nolan M."/>
            <person name="Ohm R.A."/>
            <person name="Tamas L."/>
            <person name="Grigoriev I.V."/>
            <person name="Spatafora J.W."/>
            <person name="Nagy L.G."/>
            <person name="Kovacs G.M."/>
        </authorList>
    </citation>
    <scope>NUCLEOTIDE SEQUENCE [LARGE SCALE GENOMIC DNA]</scope>
    <source>
        <strain evidence="2 3">DSE2036</strain>
    </source>
</reference>
<dbReference type="EMBL" id="KZ805311">
    <property type="protein sequence ID" value="PVI05988.1"/>
    <property type="molecule type" value="Genomic_DNA"/>
</dbReference>
<dbReference type="AlphaFoldDB" id="A0A2V1E5X4"/>
<name>A0A2V1E5X4_9PLEO</name>
<keyword evidence="3" id="KW-1185">Reference proteome</keyword>
<dbReference type="OrthoDB" id="3552888at2759"/>
<evidence type="ECO:0000313" key="3">
    <source>
        <dbReference type="Proteomes" id="UP000244855"/>
    </source>
</evidence>
<dbReference type="Proteomes" id="UP000244855">
    <property type="component" value="Unassembled WGS sequence"/>
</dbReference>
<organism evidence="2 3">
    <name type="scientific">Periconia macrospinosa</name>
    <dbReference type="NCBI Taxonomy" id="97972"/>
    <lineage>
        <taxon>Eukaryota</taxon>
        <taxon>Fungi</taxon>
        <taxon>Dikarya</taxon>
        <taxon>Ascomycota</taxon>
        <taxon>Pezizomycotina</taxon>
        <taxon>Dothideomycetes</taxon>
        <taxon>Pleosporomycetidae</taxon>
        <taxon>Pleosporales</taxon>
        <taxon>Massarineae</taxon>
        <taxon>Periconiaceae</taxon>
        <taxon>Periconia</taxon>
    </lineage>
</organism>
<accession>A0A2V1E5X4</accession>
<dbReference type="PANTHER" id="PTHR35605:SF1">
    <property type="entry name" value="ECP2 EFFECTOR PROTEIN DOMAIN-CONTAINING PROTEIN-RELATED"/>
    <property type="match status" value="1"/>
</dbReference>
<gene>
    <name evidence="2" type="ORF">DM02DRAFT_623677</name>
</gene>